<dbReference type="Gene3D" id="3.40.50.1000">
    <property type="entry name" value="HAD superfamily/HAD-like"/>
    <property type="match status" value="1"/>
</dbReference>
<name>A0ABW1Z3Z0_9BACT</name>
<dbReference type="InterPro" id="IPR036412">
    <property type="entry name" value="HAD-like_sf"/>
</dbReference>
<dbReference type="PANTHER" id="PTHR46470:SF4">
    <property type="entry name" value="5-AMINO-6-(5-PHOSPHO-D-RIBITYLAMINO)URACIL PHOSPHATASE YIGB"/>
    <property type="match status" value="1"/>
</dbReference>
<dbReference type="Gene3D" id="1.10.150.240">
    <property type="entry name" value="Putative phosphatase, domain 2"/>
    <property type="match status" value="1"/>
</dbReference>
<dbReference type="InterPro" id="IPR041492">
    <property type="entry name" value="HAD_2"/>
</dbReference>
<comment type="caution">
    <text evidence="3">The sequence shown here is derived from an EMBL/GenBank/DDBJ whole genome shotgun (WGS) entry which is preliminary data.</text>
</comment>
<dbReference type="Pfam" id="PF13419">
    <property type="entry name" value="HAD_2"/>
    <property type="match status" value="1"/>
</dbReference>
<dbReference type="EMBL" id="JBHSWI010000001">
    <property type="protein sequence ID" value="MFC6644112.1"/>
    <property type="molecule type" value="Genomic_DNA"/>
</dbReference>
<dbReference type="RefSeq" id="WP_263370510.1">
    <property type="nucleotide sequence ID" value="NZ_JAGSYD010000002.1"/>
</dbReference>
<dbReference type="InterPro" id="IPR023198">
    <property type="entry name" value="PGP-like_dom2"/>
</dbReference>
<evidence type="ECO:0000256" key="1">
    <source>
        <dbReference type="ARBA" id="ARBA00022801"/>
    </source>
</evidence>
<evidence type="ECO:0000256" key="2">
    <source>
        <dbReference type="ARBA" id="ARBA00022842"/>
    </source>
</evidence>
<proteinExistence type="predicted"/>
<keyword evidence="4" id="KW-1185">Reference proteome</keyword>
<dbReference type="SFLD" id="SFLDG01129">
    <property type="entry name" value="C1.5:_HAD__Beta-PGM__Phosphata"/>
    <property type="match status" value="1"/>
</dbReference>
<keyword evidence="1 3" id="KW-0378">Hydrolase</keyword>
<protein>
    <submittedName>
        <fullName evidence="3">HAD family hydrolase</fullName>
    </submittedName>
</protein>
<keyword evidence="2" id="KW-0460">Magnesium</keyword>
<dbReference type="SFLD" id="SFLDS00003">
    <property type="entry name" value="Haloacid_Dehalogenase"/>
    <property type="match status" value="1"/>
</dbReference>
<dbReference type="Proteomes" id="UP001596391">
    <property type="component" value="Unassembled WGS sequence"/>
</dbReference>
<evidence type="ECO:0000313" key="4">
    <source>
        <dbReference type="Proteomes" id="UP001596391"/>
    </source>
</evidence>
<dbReference type="SUPFAM" id="SSF56784">
    <property type="entry name" value="HAD-like"/>
    <property type="match status" value="1"/>
</dbReference>
<sequence length="238" mass="27158">MQEPSTQRAERLTLLFDADDTLWQNSIYFEQAIAAFISYLDHRVHTAEEVREHLNLCERATIREHGYGLRSFRRSLTQCFEQLSDGPLTPEKQERILAFANSIAEQEIELLPDVDVTLRELATRHRLIVVTKGATDEQTDKLERSGLGAHFEAIEVLGEKDEAAYRRVAAKYACDPNTTWMIGNSPKSDINPALAAGLNAVFIPHDFTWVLEHEVLNQAQAPSQMMELPRFAELVRYF</sequence>
<dbReference type="PANTHER" id="PTHR46470">
    <property type="entry name" value="N-ACYLNEURAMINATE-9-PHOSPHATASE"/>
    <property type="match status" value="1"/>
</dbReference>
<dbReference type="InterPro" id="IPR023214">
    <property type="entry name" value="HAD_sf"/>
</dbReference>
<dbReference type="InterPro" id="IPR051400">
    <property type="entry name" value="HAD-like_hydrolase"/>
</dbReference>
<organism evidence="3 4">
    <name type="scientific">Granulicella cerasi</name>
    <dbReference type="NCBI Taxonomy" id="741063"/>
    <lineage>
        <taxon>Bacteria</taxon>
        <taxon>Pseudomonadati</taxon>
        <taxon>Acidobacteriota</taxon>
        <taxon>Terriglobia</taxon>
        <taxon>Terriglobales</taxon>
        <taxon>Acidobacteriaceae</taxon>
        <taxon>Granulicella</taxon>
    </lineage>
</organism>
<accession>A0ABW1Z3Z0</accession>
<reference evidence="4" key="1">
    <citation type="journal article" date="2019" name="Int. J. Syst. Evol. Microbiol.">
        <title>The Global Catalogue of Microorganisms (GCM) 10K type strain sequencing project: providing services to taxonomists for standard genome sequencing and annotation.</title>
        <authorList>
            <consortium name="The Broad Institute Genomics Platform"/>
            <consortium name="The Broad Institute Genome Sequencing Center for Infectious Disease"/>
            <person name="Wu L."/>
            <person name="Ma J."/>
        </authorList>
    </citation>
    <scope>NUCLEOTIDE SEQUENCE [LARGE SCALE GENOMIC DNA]</scope>
    <source>
        <strain evidence="4">CGMCC 1.16026</strain>
    </source>
</reference>
<dbReference type="GO" id="GO:0016787">
    <property type="term" value="F:hydrolase activity"/>
    <property type="evidence" value="ECO:0007669"/>
    <property type="project" value="UniProtKB-KW"/>
</dbReference>
<gene>
    <name evidence="3" type="ORF">ACFQBQ_00590</name>
</gene>
<evidence type="ECO:0000313" key="3">
    <source>
        <dbReference type="EMBL" id="MFC6644112.1"/>
    </source>
</evidence>